<organism evidence="3 4">
    <name type="scientific">Lacunisphaera limnophila</name>
    <dbReference type="NCBI Taxonomy" id="1838286"/>
    <lineage>
        <taxon>Bacteria</taxon>
        <taxon>Pseudomonadati</taxon>
        <taxon>Verrucomicrobiota</taxon>
        <taxon>Opitutia</taxon>
        <taxon>Opitutales</taxon>
        <taxon>Opitutaceae</taxon>
        <taxon>Lacunisphaera</taxon>
    </lineage>
</organism>
<evidence type="ECO:0000313" key="4">
    <source>
        <dbReference type="Proteomes" id="UP000095228"/>
    </source>
</evidence>
<protein>
    <recommendedName>
        <fullName evidence="2">Putative zinc-finger domain-containing protein</fullName>
    </recommendedName>
</protein>
<evidence type="ECO:0000313" key="3">
    <source>
        <dbReference type="EMBL" id="AOS45386.1"/>
    </source>
</evidence>
<reference evidence="3 4" key="1">
    <citation type="submission" date="2016-06" db="EMBL/GenBank/DDBJ databases">
        <title>Three novel species with peptidoglycan cell walls form the new genus Lacunisphaera gen. nov. in the family Opitutaceae of the verrucomicrobial subdivision 4.</title>
        <authorList>
            <person name="Rast P."/>
            <person name="Gloeckner I."/>
            <person name="Jogler M."/>
            <person name="Boedeker C."/>
            <person name="Jeske O."/>
            <person name="Wiegand S."/>
            <person name="Reinhardt R."/>
            <person name="Schumann P."/>
            <person name="Rohde M."/>
            <person name="Spring S."/>
            <person name="Gloeckner F.O."/>
            <person name="Jogler C."/>
        </authorList>
    </citation>
    <scope>NUCLEOTIDE SEQUENCE [LARGE SCALE GENOMIC DNA]</scope>
    <source>
        <strain evidence="3 4">IG16b</strain>
    </source>
</reference>
<feature type="transmembrane region" description="Helical" evidence="1">
    <location>
        <begin position="82"/>
        <end position="104"/>
    </location>
</feature>
<keyword evidence="1" id="KW-1133">Transmembrane helix</keyword>
<sequence>MNCRDNESLILAERDGTLSPAQLAALSDHVAACPACRELRQRVGAALEAYRAEVATAPVTDADEAWRDLQTRLARPGRPRPLAPVIWFGVSLAAAAALALAVFYQRPPDSSSPSTEFVNVPPPPPLHDPSVIAGADFVEAGDPNASTLVYVDKESGWLVVWASDPETATKG</sequence>
<dbReference type="Gene3D" id="1.10.10.1320">
    <property type="entry name" value="Anti-sigma factor, zinc-finger domain"/>
    <property type="match status" value="1"/>
</dbReference>
<feature type="domain" description="Putative zinc-finger" evidence="2">
    <location>
        <begin position="8"/>
        <end position="37"/>
    </location>
</feature>
<dbReference type="AlphaFoldDB" id="A0A1D8AWZ2"/>
<dbReference type="Proteomes" id="UP000095228">
    <property type="component" value="Chromosome"/>
</dbReference>
<name>A0A1D8AWZ2_9BACT</name>
<proteinExistence type="predicted"/>
<evidence type="ECO:0000259" key="2">
    <source>
        <dbReference type="Pfam" id="PF13490"/>
    </source>
</evidence>
<keyword evidence="4" id="KW-1185">Reference proteome</keyword>
<dbReference type="KEGG" id="obg:Verru16b_02467"/>
<keyword evidence="1" id="KW-0812">Transmembrane</keyword>
<evidence type="ECO:0000256" key="1">
    <source>
        <dbReference type="SAM" id="Phobius"/>
    </source>
</evidence>
<accession>A0A1D8AWZ2</accession>
<dbReference type="OrthoDB" id="196331at2"/>
<keyword evidence="1" id="KW-0472">Membrane</keyword>
<dbReference type="EMBL" id="CP016094">
    <property type="protein sequence ID" value="AOS45386.1"/>
    <property type="molecule type" value="Genomic_DNA"/>
</dbReference>
<dbReference type="RefSeq" id="WP_069962541.1">
    <property type="nucleotide sequence ID" value="NZ_CP016094.1"/>
</dbReference>
<dbReference type="Pfam" id="PF13490">
    <property type="entry name" value="zf-HC2"/>
    <property type="match status" value="1"/>
</dbReference>
<gene>
    <name evidence="3" type="ORF">Verru16b_02467</name>
</gene>
<dbReference type="InterPro" id="IPR041916">
    <property type="entry name" value="Anti_sigma_zinc_sf"/>
</dbReference>
<dbReference type="InterPro" id="IPR027383">
    <property type="entry name" value="Znf_put"/>
</dbReference>